<name>A0A3N2DCQ6_9MICO</name>
<dbReference type="PROSITE" id="PS50043">
    <property type="entry name" value="HTH_LUXR_2"/>
    <property type="match status" value="1"/>
</dbReference>
<dbReference type="InterPro" id="IPR000792">
    <property type="entry name" value="Tscrpt_reg_LuxR_C"/>
</dbReference>
<dbReference type="SMART" id="SM00421">
    <property type="entry name" value="HTH_LUXR"/>
    <property type="match status" value="1"/>
</dbReference>
<dbReference type="PROSITE" id="PS00622">
    <property type="entry name" value="HTH_LUXR_1"/>
    <property type="match status" value="1"/>
</dbReference>
<dbReference type="PRINTS" id="PR00038">
    <property type="entry name" value="HTHLUXR"/>
</dbReference>
<comment type="caution">
    <text evidence="5">The sequence shown here is derived from an EMBL/GenBank/DDBJ whole genome shotgun (WGS) entry which is preliminary data.</text>
</comment>
<dbReference type="Gene3D" id="1.10.10.10">
    <property type="entry name" value="Winged helix-like DNA-binding domain superfamily/Winged helix DNA-binding domain"/>
    <property type="match status" value="1"/>
</dbReference>
<gene>
    <name evidence="5" type="ORF">EDD28_2153</name>
</gene>
<organism evidence="5 6">
    <name type="scientific">Salana multivorans</name>
    <dbReference type="NCBI Taxonomy" id="120377"/>
    <lineage>
        <taxon>Bacteria</taxon>
        <taxon>Bacillati</taxon>
        <taxon>Actinomycetota</taxon>
        <taxon>Actinomycetes</taxon>
        <taxon>Micrococcales</taxon>
        <taxon>Beutenbergiaceae</taxon>
        <taxon>Salana</taxon>
    </lineage>
</organism>
<dbReference type="GO" id="GO:0003677">
    <property type="term" value="F:DNA binding"/>
    <property type="evidence" value="ECO:0007669"/>
    <property type="project" value="UniProtKB-KW"/>
</dbReference>
<evidence type="ECO:0000313" key="6">
    <source>
        <dbReference type="Proteomes" id="UP000275356"/>
    </source>
</evidence>
<dbReference type="InterPro" id="IPR027417">
    <property type="entry name" value="P-loop_NTPase"/>
</dbReference>
<feature type="domain" description="HTH luxR-type" evidence="4">
    <location>
        <begin position="788"/>
        <end position="844"/>
    </location>
</feature>
<keyword evidence="3" id="KW-0804">Transcription</keyword>
<dbReference type="PANTHER" id="PTHR44688:SF16">
    <property type="entry name" value="DNA-BINDING TRANSCRIPTIONAL ACTIVATOR DEVR_DOSR"/>
    <property type="match status" value="1"/>
</dbReference>
<dbReference type="PANTHER" id="PTHR44688">
    <property type="entry name" value="DNA-BINDING TRANSCRIPTIONAL ACTIVATOR DEVR_DOSR"/>
    <property type="match status" value="1"/>
</dbReference>
<dbReference type="AlphaFoldDB" id="A0A3N2DCQ6"/>
<sequence>MTAHGASVEAIELRLSDGANVVVTGDVGSGKSAVLAELHDRAVAIGRPVLRLRGSQTAHDLPFALLQSDPSFLPSPDVRPSPAYAAAWLDARHLGERGLLLIDDVDLADRVSLLVVESVLGAGLVRIACSLSSTRAPDAAADAFSRAMTPVELPPLGLGGTTTLLTEHTRTDVDASLAWAIAAMSAGNPRAALAVFDAGVWSEAIQLVDGAWTDVAPLEDVPLSAVLHQFSAALSPEESRALRALSWCGAIPWDSARRIVGDDTARSLIRRRRLIVDPRDPESAVVVSPPALSRAILASLTPFDRLDAAGSTRRALGDTGAMDDAVGVAEAVWPVRQRRQHVLGADFPESTTILTERLRSRIATLWRAWDEDRTVSSAIPVLQLLMLHDLETSDPATAFRDTRITASDTTEDVAHYLVMREQWLLWTGRADAEDLPAPPTGWDAGEWEESMAFATQRLLGPLSEGVPASTIVAGLTPPYPIGLDETVHLLTAQALFDRGELEELEELLESVRPHATNTEVGDRMDALRGDALLARGELRRGIQWFRQRLADAHDRVDPFGVRLCARGLASALFLRGDLLGAWRAVSVALSLGRSGPLSASYDERLLALGTALAARNGDARLAQSLFRELEGLRRTGAPTLDIMREWARAELLSAEDATSTAAGDLLWSCGEREAERGAPLSALAAWMLIGTPLDAERMATVERVWSTTRVPLLGPVLEVHRRLHEGDAEQLLRALAPLPAPVPLAVTAFRVAGERWQAQHGRALTEADVSTLAGEGVAETWREVSDAAPATPGPLTDREREVLELARAGRSNREIADALFLSVRTVENHLYRARQKSGPVARRG</sequence>
<dbReference type="Pfam" id="PF00196">
    <property type="entry name" value="GerE"/>
    <property type="match status" value="1"/>
</dbReference>
<dbReference type="InterPro" id="IPR016032">
    <property type="entry name" value="Sig_transdc_resp-reg_C-effctor"/>
</dbReference>
<dbReference type="Proteomes" id="UP000275356">
    <property type="component" value="Unassembled WGS sequence"/>
</dbReference>
<evidence type="ECO:0000256" key="1">
    <source>
        <dbReference type="ARBA" id="ARBA00023015"/>
    </source>
</evidence>
<proteinExistence type="predicted"/>
<dbReference type="InterPro" id="IPR036388">
    <property type="entry name" value="WH-like_DNA-bd_sf"/>
</dbReference>
<accession>A0A3N2DCQ6</accession>
<keyword evidence="6" id="KW-1185">Reference proteome</keyword>
<reference evidence="5 6" key="1">
    <citation type="submission" date="2018-11" db="EMBL/GenBank/DDBJ databases">
        <title>Sequencing the genomes of 1000 actinobacteria strains.</title>
        <authorList>
            <person name="Klenk H.-P."/>
        </authorList>
    </citation>
    <scope>NUCLEOTIDE SEQUENCE [LARGE SCALE GENOMIC DNA]</scope>
    <source>
        <strain evidence="5 6">DSM 13521</strain>
    </source>
</reference>
<dbReference type="RefSeq" id="WP_123739585.1">
    <property type="nucleotide sequence ID" value="NZ_RKHQ01000001.1"/>
</dbReference>
<evidence type="ECO:0000259" key="4">
    <source>
        <dbReference type="PROSITE" id="PS50043"/>
    </source>
</evidence>
<dbReference type="SUPFAM" id="SSF52540">
    <property type="entry name" value="P-loop containing nucleoside triphosphate hydrolases"/>
    <property type="match status" value="1"/>
</dbReference>
<evidence type="ECO:0000256" key="2">
    <source>
        <dbReference type="ARBA" id="ARBA00023125"/>
    </source>
</evidence>
<evidence type="ECO:0000256" key="3">
    <source>
        <dbReference type="ARBA" id="ARBA00023163"/>
    </source>
</evidence>
<dbReference type="GO" id="GO:0006355">
    <property type="term" value="P:regulation of DNA-templated transcription"/>
    <property type="evidence" value="ECO:0007669"/>
    <property type="project" value="InterPro"/>
</dbReference>
<keyword evidence="2" id="KW-0238">DNA-binding</keyword>
<keyword evidence="1" id="KW-0805">Transcription regulation</keyword>
<dbReference type="EMBL" id="RKHQ01000001">
    <property type="protein sequence ID" value="ROR97553.1"/>
    <property type="molecule type" value="Genomic_DNA"/>
</dbReference>
<evidence type="ECO:0000313" key="5">
    <source>
        <dbReference type="EMBL" id="ROR97553.1"/>
    </source>
</evidence>
<dbReference type="SUPFAM" id="SSF46894">
    <property type="entry name" value="C-terminal effector domain of the bipartite response regulators"/>
    <property type="match status" value="1"/>
</dbReference>
<dbReference type="CDD" id="cd06170">
    <property type="entry name" value="LuxR_C_like"/>
    <property type="match status" value="1"/>
</dbReference>
<protein>
    <submittedName>
        <fullName evidence="5">Regulatory LuxR family protein</fullName>
    </submittedName>
</protein>